<protein>
    <submittedName>
        <fullName evidence="2">Antirepressor protein</fullName>
    </submittedName>
</protein>
<dbReference type="EMBL" id="UARW01000008">
    <property type="protein sequence ID" value="SPW74396.1"/>
    <property type="molecule type" value="Genomic_DNA"/>
</dbReference>
<name>A0A2X1LCX6_ECOLX</name>
<dbReference type="AlphaFoldDB" id="A0A2X1LCX6"/>
<organism evidence="2 3">
    <name type="scientific">Escherichia coli</name>
    <dbReference type="NCBI Taxonomy" id="562"/>
    <lineage>
        <taxon>Bacteria</taxon>
        <taxon>Pseudomonadati</taxon>
        <taxon>Pseudomonadota</taxon>
        <taxon>Gammaproteobacteria</taxon>
        <taxon>Enterobacterales</taxon>
        <taxon>Enterobacteriaceae</taxon>
        <taxon>Escherichia</taxon>
    </lineage>
</organism>
<dbReference type="Pfam" id="PF10543">
    <property type="entry name" value="ORF6N"/>
    <property type="match status" value="1"/>
</dbReference>
<evidence type="ECO:0000313" key="3">
    <source>
        <dbReference type="Proteomes" id="UP000250991"/>
    </source>
</evidence>
<feature type="domain" description="KilA-N DNA-binding" evidence="1">
    <location>
        <begin position="11"/>
        <end position="115"/>
    </location>
</feature>
<accession>A0A2X1LCX6</accession>
<reference evidence="2 3" key="1">
    <citation type="submission" date="2018-06" db="EMBL/GenBank/DDBJ databases">
        <authorList>
            <consortium name="Pathogen Informatics"/>
            <person name="Doyle S."/>
        </authorList>
    </citation>
    <scope>NUCLEOTIDE SEQUENCE [LARGE SCALE GENOMIC DNA]</scope>
    <source>
        <strain evidence="2 3">NCTC8009</strain>
    </source>
</reference>
<evidence type="ECO:0000313" key="2">
    <source>
        <dbReference type="EMBL" id="SPW74396.1"/>
    </source>
</evidence>
<gene>
    <name evidence="2" type="ORF">NCTC8009_00813</name>
</gene>
<evidence type="ECO:0000259" key="1">
    <source>
        <dbReference type="Pfam" id="PF10543"/>
    </source>
</evidence>
<sequence>MKTLPTVNTLQPILHNQIPVITTELLAKLYGTDVDNIKKNYSRNATRFIEGKHFFKVAGDELKTLRVTLSHSQNLRVTLSNSQNLQPSLRGLQISPKARSLILWTERGAARHAKMLETNQAWDVFERLEDSYFNQNAVTAATVTVSPNNAREVVDTLNAKPMYYVKVCNNEPLTTSADVAQAFSTTNNSIVMAIDALRIPRTAAARHFFKEQRPLEGSDREITIYRMTKDGFTLLMESIDGPGVKDIKLAYIEAFNAISSVLKTQYERDLAKRLYQEKTIIRAATEHNRLLTEPNYRKELIKEFDKATGKTKAALNLPAMTQENVISALLLDLLRNARALISFDENLNPQLKLLPPTGKVVDQADHNSILSVLDANLPTRTLQDLIKTCADKLGTEKQTITTRGYGPLLFSLLSTPETFLKILSNSVSITRQAHTGMRRHMTKMINCRKQRNNGPNSLQQTRFSTHHNSTITDNHPSDTTPLPPYRVPFTGVPAPSQKHQKKLEIEYRNSCHQIAPHRFQCFAAVCALWPTIMPLVV</sequence>
<dbReference type="InterPro" id="IPR014054">
    <property type="entry name" value="Phage_regulatory_Rha"/>
</dbReference>
<dbReference type="InterPro" id="IPR018873">
    <property type="entry name" value="KilA-N_DNA-bd_domain"/>
</dbReference>
<dbReference type="Pfam" id="PF09669">
    <property type="entry name" value="Phage_pRha"/>
    <property type="match status" value="1"/>
</dbReference>
<proteinExistence type="predicted"/>
<dbReference type="Proteomes" id="UP000250991">
    <property type="component" value="Unassembled WGS sequence"/>
</dbReference>